<dbReference type="STRING" id="1194695.A0A5D3CK77"/>
<dbReference type="EMBL" id="SSTD01010378">
    <property type="protein sequence ID" value="TYK11935.1"/>
    <property type="molecule type" value="Genomic_DNA"/>
</dbReference>
<dbReference type="GO" id="GO:0005737">
    <property type="term" value="C:cytoplasm"/>
    <property type="evidence" value="ECO:0007669"/>
    <property type="project" value="TreeGrafter"/>
</dbReference>
<dbReference type="InterPro" id="IPR049362">
    <property type="entry name" value="TTI1_rpt"/>
</dbReference>
<evidence type="ECO:0000313" key="2">
    <source>
        <dbReference type="EMBL" id="TYK11935.1"/>
    </source>
</evidence>
<proteinExistence type="predicted"/>
<dbReference type="InterPro" id="IPR052587">
    <property type="entry name" value="TELO2-interacting_protein_1"/>
</dbReference>
<dbReference type="PANTHER" id="PTHR18460">
    <property type="entry name" value="TEL2 INTERACTING PROTEIN 1 TTI1 FAMILY MEMBER"/>
    <property type="match status" value="1"/>
</dbReference>
<protein>
    <submittedName>
        <fullName evidence="2">Uncharacterized protein</fullName>
    </submittedName>
</protein>
<gene>
    <name evidence="2" type="ORF">E5676_scaffold177G001130</name>
    <name evidence="1" type="ORF">E6C27_scaffold243G006350</name>
</gene>
<evidence type="ECO:0000313" key="4">
    <source>
        <dbReference type="Proteomes" id="UP000321947"/>
    </source>
</evidence>
<sequence>MPSAGEDDISLHFFRDTAMLHQVIIEGIVRSTSDAILHVLSSSSGYPTVRNLVLENADYVIDSICRQLRHLDLNPHVPNVLAAILSYIGIAHEILPLLEEPMHKVSLELEILRRHQHPNLTGPFLKAVAEIARVSKYESNSLPSKVASYTSHVKSLISNGKKQAGGVSRSGHDDDINISSLESGFVN</sequence>
<accession>A0A5D3CK77</accession>
<dbReference type="Pfam" id="PF21547">
    <property type="entry name" value="TTI1"/>
    <property type="match status" value="1"/>
</dbReference>
<evidence type="ECO:0000313" key="3">
    <source>
        <dbReference type="Proteomes" id="UP000321393"/>
    </source>
</evidence>
<dbReference type="AlphaFoldDB" id="A0A5D3CK77"/>
<dbReference type="OrthoDB" id="1937325at2759"/>
<name>A0A5D3CK77_CUCMM</name>
<dbReference type="Proteomes" id="UP000321393">
    <property type="component" value="Unassembled WGS sequence"/>
</dbReference>
<dbReference type="Proteomes" id="UP000321947">
    <property type="component" value="Unassembled WGS sequence"/>
</dbReference>
<evidence type="ECO:0000313" key="1">
    <source>
        <dbReference type="EMBL" id="KAA0046056.1"/>
    </source>
</evidence>
<comment type="caution">
    <text evidence="2">The sequence shown here is derived from an EMBL/GenBank/DDBJ whole genome shotgun (WGS) entry which is preliminary data.</text>
</comment>
<organism evidence="2 4">
    <name type="scientific">Cucumis melo var. makuwa</name>
    <name type="common">Oriental melon</name>
    <dbReference type="NCBI Taxonomy" id="1194695"/>
    <lineage>
        <taxon>Eukaryota</taxon>
        <taxon>Viridiplantae</taxon>
        <taxon>Streptophyta</taxon>
        <taxon>Embryophyta</taxon>
        <taxon>Tracheophyta</taxon>
        <taxon>Spermatophyta</taxon>
        <taxon>Magnoliopsida</taxon>
        <taxon>eudicotyledons</taxon>
        <taxon>Gunneridae</taxon>
        <taxon>Pentapetalae</taxon>
        <taxon>rosids</taxon>
        <taxon>fabids</taxon>
        <taxon>Cucurbitales</taxon>
        <taxon>Cucurbitaceae</taxon>
        <taxon>Benincaseae</taxon>
        <taxon>Cucumis</taxon>
    </lineage>
</organism>
<reference evidence="3 4" key="1">
    <citation type="submission" date="2019-08" db="EMBL/GenBank/DDBJ databases">
        <title>Draft genome sequences of two oriental melons (Cucumis melo L. var makuwa).</title>
        <authorList>
            <person name="Kwon S.-Y."/>
        </authorList>
    </citation>
    <scope>NUCLEOTIDE SEQUENCE [LARGE SCALE GENOMIC DNA]</scope>
    <source>
        <strain evidence="4">cv. Chang Bougi</strain>
        <strain evidence="3">cv. SW 3</strain>
        <tissue evidence="2">Leaf</tissue>
    </source>
</reference>
<dbReference type="EMBL" id="SSTE01014401">
    <property type="protein sequence ID" value="KAA0046056.1"/>
    <property type="molecule type" value="Genomic_DNA"/>
</dbReference>
<dbReference type="PANTHER" id="PTHR18460:SF3">
    <property type="entry name" value="TELO2-INTERACTING PROTEIN 1 HOMOLOG"/>
    <property type="match status" value="1"/>
</dbReference>